<comment type="similarity">
    <text evidence="1">Belongs to the peroxiredoxin family. AhpC/Prx1 subfamily.</text>
</comment>
<comment type="caution">
    <text evidence="8">The sequence shown here is derived from an EMBL/GenBank/DDBJ whole genome shotgun (WGS) entry which is preliminary data.</text>
</comment>
<sequence length="241" mass="27529">MRKHLLTLLLATIFVGTALAQSSQIPLIGSKAPSFTAQTTTGDLKFPEDFGKNWKILFSHPKDFTPVCSSELLELAFMQSEFEQLGVKLAVISTDNLSQHNMWKNHLEELDYKGRGLQKINFPLIDDQSMAISKMYGMLHAPTSTSRDIRGVYIIDSENIVRSVNFYPIQIGRNLNEIERIVIALQTSDETQMLTPANWVKGEDVMVPHLPYREEELATNPELKNQYYSVGNRMWFKKMKD</sequence>
<feature type="chain" id="PRO_5041341476" description="Thioredoxin peroxidase" evidence="6">
    <location>
        <begin position="21"/>
        <end position="241"/>
    </location>
</feature>
<keyword evidence="6" id="KW-0732">Signal</keyword>
<dbReference type="InterPro" id="IPR019479">
    <property type="entry name" value="Peroxiredoxin_C"/>
</dbReference>
<dbReference type="PANTHER" id="PTHR10681:SF128">
    <property type="entry name" value="THIOREDOXIN-DEPENDENT PEROXIDE REDUCTASE, MITOCHONDRIAL"/>
    <property type="match status" value="1"/>
</dbReference>
<dbReference type="GO" id="GO:0006979">
    <property type="term" value="P:response to oxidative stress"/>
    <property type="evidence" value="ECO:0007669"/>
    <property type="project" value="TreeGrafter"/>
</dbReference>
<gene>
    <name evidence="8" type="ORF">N2K84_09175</name>
</gene>
<dbReference type="GO" id="GO:0045454">
    <property type="term" value="P:cell redox homeostasis"/>
    <property type="evidence" value="ECO:0007669"/>
    <property type="project" value="TreeGrafter"/>
</dbReference>
<evidence type="ECO:0000313" key="8">
    <source>
        <dbReference type="EMBL" id="MCW0482897.1"/>
    </source>
</evidence>
<feature type="signal peptide" evidence="6">
    <location>
        <begin position="1"/>
        <end position="20"/>
    </location>
</feature>
<organism evidence="8 9">
    <name type="scientific">Gaoshiqia sediminis</name>
    <dbReference type="NCBI Taxonomy" id="2986998"/>
    <lineage>
        <taxon>Bacteria</taxon>
        <taxon>Pseudomonadati</taxon>
        <taxon>Bacteroidota</taxon>
        <taxon>Bacteroidia</taxon>
        <taxon>Marinilabiliales</taxon>
        <taxon>Prolixibacteraceae</taxon>
        <taxon>Gaoshiqia</taxon>
    </lineage>
</organism>
<evidence type="ECO:0000256" key="4">
    <source>
        <dbReference type="ARBA" id="ARBA00037420"/>
    </source>
</evidence>
<dbReference type="InterPro" id="IPR024706">
    <property type="entry name" value="Peroxiredoxin_AhpC-typ"/>
</dbReference>
<dbReference type="Proteomes" id="UP001163821">
    <property type="component" value="Unassembled WGS sequence"/>
</dbReference>
<dbReference type="PANTHER" id="PTHR10681">
    <property type="entry name" value="THIOREDOXIN PEROXIDASE"/>
    <property type="match status" value="1"/>
</dbReference>
<dbReference type="EMBL" id="JAPAAF010000010">
    <property type="protein sequence ID" value="MCW0482897.1"/>
    <property type="molecule type" value="Genomic_DNA"/>
</dbReference>
<name>A0AA42C9T9_9BACT</name>
<evidence type="ECO:0000256" key="6">
    <source>
        <dbReference type="SAM" id="SignalP"/>
    </source>
</evidence>
<dbReference type="GO" id="GO:0005829">
    <property type="term" value="C:cytosol"/>
    <property type="evidence" value="ECO:0007669"/>
    <property type="project" value="TreeGrafter"/>
</dbReference>
<reference evidence="8" key="1">
    <citation type="submission" date="2022-10" db="EMBL/GenBank/DDBJ databases">
        <title>Gaoshiqiia sediminis gen. nov., sp. nov., isolated from coastal sediment.</title>
        <authorList>
            <person name="Yu W.X."/>
            <person name="Mu D.S."/>
            <person name="Du J.Z."/>
            <person name="Liang Y.Q."/>
        </authorList>
    </citation>
    <scope>NUCLEOTIDE SEQUENCE</scope>
    <source>
        <strain evidence="8">A06</strain>
    </source>
</reference>
<dbReference type="Pfam" id="PF00578">
    <property type="entry name" value="AhpC-TSA"/>
    <property type="match status" value="1"/>
</dbReference>
<dbReference type="SUPFAM" id="SSF52833">
    <property type="entry name" value="Thioredoxin-like"/>
    <property type="match status" value="1"/>
</dbReference>
<accession>A0AA42C9T9</accession>
<dbReference type="PIRSF" id="PIRSF000239">
    <property type="entry name" value="AHPC"/>
    <property type="match status" value="1"/>
</dbReference>
<dbReference type="Pfam" id="PF10417">
    <property type="entry name" value="1-cysPrx_C"/>
    <property type="match status" value="1"/>
</dbReference>
<dbReference type="InterPro" id="IPR050217">
    <property type="entry name" value="Peroxiredoxin"/>
</dbReference>
<dbReference type="GO" id="GO:0033554">
    <property type="term" value="P:cellular response to stress"/>
    <property type="evidence" value="ECO:0007669"/>
    <property type="project" value="TreeGrafter"/>
</dbReference>
<evidence type="ECO:0000256" key="5">
    <source>
        <dbReference type="PIRSR" id="PIRSR000239-1"/>
    </source>
</evidence>
<feature type="active site" description="Cysteine sulfenic acid (-SOH) intermediate; for peroxidase activity" evidence="5">
    <location>
        <position position="68"/>
    </location>
</feature>
<keyword evidence="2" id="KW-0560">Oxidoreductase</keyword>
<proteinExistence type="inferred from homology"/>
<dbReference type="InterPro" id="IPR000866">
    <property type="entry name" value="AhpC/TSA"/>
</dbReference>
<dbReference type="AlphaFoldDB" id="A0AA42C9T9"/>
<keyword evidence="9" id="KW-1185">Reference proteome</keyword>
<dbReference type="PROSITE" id="PS51352">
    <property type="entry name" value="THIOREDOXIN_2"/>
    <property type="match status" value="1"/>
</dbReference>
<evidence type="ECO:0000256" key="2">
    <source>
        <dbReference type="ARBA" id="ARBA00023002"/>
    </source>
</evidence>
<evidence type="ECO:0000313" key="9">
    <source>
        <dbReference type="Proteomes" id="UP001163821"/>
    </source>
</evidence>
<protein>
    <recommendedName>
        <fullName evidence="3">Thioredoxin peroxidase</fullName>
    </recommendedName>
</protein>
<dbReference type="GO" id="GO:0042744">
    <property type="term" value="P:hydrogen peroxide catabolic process"/>
    <property type="evidence" value="ECO:0007669"/>
    <property type="project" value="TreeGrafter"/>
</dbReference>
<comment type="function">
    <text evidence="4">Thiol-specific peroxidase that catalyzes the reduction of hydrogen peroxide and organic hydroperoxides to water and alcohols, respectively. Plays a role in cell protection against oxidative stress by detoxifying peroxides.</text>
</comment>
<dbReference type="GO" id="GO:0008379">
    <property type="term" value="F:thioredoxin peroxidase activity"/>
    <property type="evidence" value="ECO:0007669"/>
    <property type="project" value="TreeGrafter"/>
</dbReference>
<evidence type="ECO:0000256" key="1">
    <source>
        <dbReference type="ARBA" id="ARBA00009796"/>
    </source>
</evidence>
<feature type="domain" description="Thioredoxin" evidence="7">
    <location>
        <begin position="26"/>
        <end position="187"/>
    </location>
</feature>
<evidence type="ECO:0000256" key="3">
    <source>
        <dbReference type="ARBA" id="ARBA00032824"/>
    </source>
</evidence>
<dbReference type="RefSeq" id="WP_282591500.1">
    <property type="nucleotide sequence ID" value="NZ_JAPAAF010000010.1"/>
</dbReference>
<evidence type="ECO:0000259" key="7">
    <source>
        <dbReference type="PROSITE" id="PS51352"/>
    </source>
</evidence>
<dbReference type="InterPro" id="IPR036249">
    <property type="entry name" value="Thioredoxin-like_sf"/>
</dbReference>
<dbReference type="InterPro" id="IPR013766">
    <property type="entry name" value="Thioredoxin_domain"/>
</dbReference>
<dbReference type="Gene3D" id="3.40.30.10">
    <property type="entry name" value="Glutaredoxin"/>
    <property type="match status" value="1"/>
</dbReference>